<reference evidence="5" key="1">
    <citation type="submission" date="2020-07" db="EMBL/GenBank/DDBJ databases">
        <title>Draft Genome Sequence of a Deep-Sea Yeast, Naganishia (Cryptococcus) liquefaciens strain N6.</title>
        <authorList>
            <person name="Han Y.W."/>
            <person name="Kajitani R."/>
            <person name="Morimoto H."/>
            <person name="Parhat M."/>
            <person name="Tsubouchi H."/>
            <person name="Bakenova O."/>
            <person name="Ogata M."/>
            <person name="Argunhan B."/>
            <person name="Aoki R."/>
            <person name="Kajiwara S."/>
            <person name="Itoh T."/>
            <person name="Iwasaki H."/>
        </authorList>
    </citation>
    <scope>NUCLEOTIDE SEQUENCE</scope>
    <source>
        <strain evidence="5">N6</strain>
    </source>
</reference>
<dbReference type="InterPro" id="IPR056336">
    <property type="entry name" value="YVC1_C"/>
</dbReference>
<evidence type="ECO:0000313" key="6">
    <source>
        <dbReference type="Proteomes" id="UP000620104"/>
    </source>
</evidence>
<feature type="domain" description="Calcium channel YVC1-like C-terminal transmembrane" evidence="4">
    <location>
        <begin position="260"/>
        <end position="557"/>
    </location>
</feature>
<evidence type="ECO:0000256" key="2">
    <source>
        <dbReference type="SAM" id="Phobius"/>
    </source>
</evidence>
<dbReference type="AlphaFoldDB" id="A0A8H3TTJ0"/>
<keyword evidence="6" id="KW-1185">Reference proteome</keyword>
<dbReference type="PANTHER" id="PTHR35859">
    <property type="entry name" value="NONSELECTIVE CATION CHANNEL PROTEIN"/>
    <property type="match status" value="1"/>
</dbReference>
<gene>
    <name evidence="5" type="ORF">NliqN6_2802</name>
</gene>
<evidence type="ECO:0000259" key="4">
    <source>
        <dbReference type="Pfam" id="PF23317"/>
    </source>
</evidence>
<evidence type="ECO:0000259" key="3">
    <source>
        <dbReference type="Pfam" id="PF23190"/>
    </source>
</evidence>
<proteinExistence type="predicted"/>
<dbReference type="Pfam" id="PF23190">
    <property type="entry name" value="LHD_TRPY1"/>
    <property type="match status" value="1"/>
</dbReference>
<feature type="transmembrane region" description="Helical" evidence="2">
    <location>
        <begin position="312"/>
        <end position="331"/>
    </location>
</feature>
<feature type="domain" description="YVC1 N-terminal linker helical" evidence="3">
    <location>
        <begin position="46"/>
        <end position="226"/>
    </location>
</feature>
<feature type="transmembrane region" description="Helical" evidence="2">
    <location>
        <begin position="351"/>
        <end position="371"/>
    </location>
</feature>
<feature type="region of interest" description="Disordered" evidence="1">
    <location>
        <begin position="1"/>
        <end position="25"/>
    </location>
</feature>
<feature type="compositionally biased region" description="Polar residues" evidence="1">
    <location>
        <begin position="682"/>
        <end position="692"/>
    </location>
</feature>
<keyword evidence="2" id="KW-0472">Membrane</keyword>
<feature type="compositionally biased region" description="Polar residues" evidence="1">
    <location>
        <begin position="643"/>
        <end position="659"/>
    </location>
</feature>
<organism evidence="5 6">
    <name type="scientific">Naganishia liquefaciens</name>
    <dbReference type="NCBI Taxonomy" id="104408"/>
    <lineage>
        <taxon>Eukaryota</taxon>
        <taxon>Fungi</taxon>
        <taxon>Dikarya</taxon>
        <taxon>Basidiomycota</taxon>
        <taxon>Agaricomycotina</taxon>
        <taxon>Tremellomycetes</taxon>
        <taxon>Filobasidiales</taxon>
        <taxon>Filobasidiaceae</taxon>
        <taxon>Naganishia</taxon>
    </lineage>
</organism>
<sequence>MDRGVSYYGPVFPTTPGPGSKDDEERTPLLTQLPSAEVLASTEVYPLIHLIRVDVTSHIDTPLTIDQLHAPDSTYTIVRPLTEKYSSLQNHAIIFCLLLNRVQFLKDASQLSINTLSLSRANLCEMLAIRVLRGWSERTLPLASLLLTPWALFQGASKVVIDKVSDDYDDDTLVDLAGNALEMAILGNAKRFIRSPSAQKVIEGIWSGRIVYHAVNQYAIIADDYKKRPIQIYNPHKAPLLDHYRLKVPRIRSILEYFNFAVLFVLYVLAIEGLNTDRFNWREMLFIVYAMGFSLDKLAAMREHGLRVFAANLWNGFDLGFIVIYLTYLSFRIYGLKHNQSWAREFSTDVLAIGAVGMFPRLAFVTLSNNLMILSLRSMMGEFIILMGIASFCFLGFSYALWTLGRGRYQFSQIGWYLLEVYFGLDASGFEAAHDFHRYLGPILMISFACLSNTLLLTVLVAILSNTFATINADAAAESMFRKAVSTLEGVKGDSVFSYQLPFNLVAVVFMWPLSYVLSRRWFHKVNVFMIRLTSFPILLAIAIYERQKFHHTTVLDWLEKQVETRFGSAPRKFKNALIDSTGFDSFAGAGKDIYVVFEVEREVGDYYAGWDDDVDIDGDRVDPDRPRTSGNSSGDEDDETTIKASQPIQIAESPNRNRVMTPDEQPSPRDAHVETSIPFPRSNTVDATSKQQQKRDDGPSRRRQSTPATSRQVAVAALGGADGLLANRRRRESIVEPSPLARLFVRSPTEESAVQPGIRRHIGSLSMSLAHPSHLVSNAFNERLRQRRRSLARADDPDYTNGLATVPIKEGQPSSFRQTVGRDEHKTSPTVDVKPDKDHIANATAVEDAEAGAGNVVIDERLAAIEGRQRRIEELLQQILQASQGGPDYRRESAISMEL</sequence>
<feature type="region of interest" description="Disordered" evidence="1">
    <location>
        <begin position="616"/>
        <end position="713"/>
    </location>
</feature>
<protein>
    <submittedName>
        <fullName evidence="5">Uncharacterized protein</fullName>
    </submittedName>
</protein>
<keyword evidence="2" id="KW-0812">Transmembrane</keyword>
<dbReference type="OrthoDB" id="2373987at2759"/>
<feature type="transmembrane region" description="Helical" evidence="2">
    <location>
        <begin position="526"/>
        <end position="545"/>
    </location>
</feature>
<feature type="transmembrane region" description="Helical" evidence="2">
    <location>
        <begin position="501"/>
        <end position="519"/>
    </location>
</feature>
<dbReference type="Pfam" id="PF23317">
    <property type="entry name" value="YVC1_C"/>
    <property type="match status" value="1"/>
</dbReference>
<dbReference type="InterPro" id="IPR056337">
    <property type="entry name" value="LHD_YVC1"/>
</dbReference>
<keyword evidence="2" id="KW-1133">Transmembrane helix</keyword>
<name>A0A8H3TTJ0_9TREE</name>
<evidence type="ECO:0000256" key="1">
    <source>
        <dbReference type="SAM" id="MobiDB-lite"/>
    </source>
</evidence>
<feature type="transmembrane region" description="Helical" evidence="2">
    <location>
        <begin position="383"/>
        <end position="402"/>
    </location>
</feature>
<dbReference type="PANTHER" id="PTHR35859:SF1">
    <property type="entry name" value="NONSELECTIVE CATION CHANNEL PROTEIN"/>
    <property type="match status" value="1"/>
</dbReference>
<feature type="transmembrane region" description="Helical" evidence="2">
    <location>
        <begin position="440"/>
        <end position="464"/>
    </location>
</feature>
<dbReference type="Proteomes" id="UP000620104">
    <property type="component" value="Unassembled WGS sequence"/>
</dbReference>
<feature type="compositionally biased region" description="Basic and acidic residues" evidence="1">
    <location>
        <begin position="618"/>
        <end position="628"/>
    </location>
</feature>
<comment type="caution">
    <text evidence="5">The sequence shown here is derived from an EMBL/GenBank/DDBJ whole genome shotgun (WGS) entry which is preliminary data.</text>
</comment>
<dbReference type="EMBL" id="BLZA01000018">
    <property type="protein sequence ID" value="GHJ86400.1"/>
    <property type="molecule type" value="Genomic_DNA"/>
</dbReference>
<feature type="transmembrane region" description="Helical" evidence="2">
    <location>
        <begin position="254"/>
        <end position="271"/>
    </location>
</feature>
<evidence type="ECO:0000313" key="5">
    <source>
        <dbReference type="EMBL" id="GHJ86400.1"/>
    </source>
</evidence>
<accession>A0A8H3TTJ0</accession>
<dbReference type="InterPro" id="IPR052971">
    <property type="entry name" value="TRP_calcium_channel"/>
</dbReference>